<dbReference type="PROSITE" id="PS00888">
    <property type="entry name" value="CNMP_BINDING_1"/>
    <property type="match status" value="1"/>
</dbReference>
<keyword evidence="1" id="KW-0812">Transmembrane</keyword>
<evidence type="ECO:0000259" key="2">
    <source>
        <dbReference type="PROSITE" id="PS50042"/>
    </source>
</evidence>
<dbReference type="SMART" id="SM00100">
    <property type="entry name" value="cNMP"/>
    <property type="match status" value="1"/>
</dbReference>
<evidence type="ECO:0000313" key="3">
    <source>
        <dbReference type="EMBL" id="KAF2882702.1"/>
    </source>
</evidence>
<feature type="transmembrane region" description="Helical" evidence="1">
    <location>
        <begin position="82"/>
        <end position="100"/>
    </location>
</feature>
<dbReference type="CDD" id="cd00038">
    <property type="entry name" value="CAP_ED"/>
    <property type="match status" value="1"/>
</dbReference>
<dbReference type="InterPro" id="IPR051413">
    <property type="entry name" value="K/Na_HCN_channel"/>
</dbReference>
<proteinExistence type="predicted"/>
<reference evidence="3" key="1">
    <citation type="submission" date="2019-08" db="EMBL/GenBank/DDBJ databases">
        <title>The genome of the North American firefly Photinus pyralis.</title>
        <authorList>
            <consortium name="Photinus pyralis genome working group"/>
            <person name="Fallon T.R."/>
            <person name="Sander Lower S.E."/>
            <person name="Weng J.-K."/>
        </authorList>
    </citation>
    <scope>NUCLEOTIDE SEQUENCE</scope>
    <source>
        <strain evidence="3">TRF0915ILg1</strain>
        <tissue evidence="3">Whole body</tissue>
    </source>
</reference>
<feature type="transmembrane region" description="Helical" evidence="1">
    <location>
        <begin position="115"/>
        <end position="135"/>
    </location>
</feature>
<dbReference type="InterPro" id="IPR018490">
    <property type="entry name" value="cNMP-bd_dom_sf"/>
</dbReference>
<dbReference type="InterPro" id="IPR018488">
    <property type="entry name" value="cNMP-bd_CS"/>
</dbReference>
<dbReference type="Gene3D" id="1.10.287.630">
    <property type="entry name" value="Helix hairpin bin"/>
    <property type="match status" value="1"/>
</dbReference>
<dbReference type="Proteomes" id="UP000801492">
    <property type="component" value="Unassembled WGS sequence"/>
</dbReference>
<dbReference type="GO" id="GO:0035725">
    <property type="term" value="P:sodium ion transmembrane transport"/>
    <property type="evidence" value="ECO:0007669"/>
    <property type="project" value="TreeGrafter"/>
</dbReference>
<sequence length="555" mass="64964">MNLKHECAIKYGSESQLPKLPSDASLFQKLCRRFHKLTIVSPVSPQCKRFFRSNAAIAFERKRHAQSNHLYIIHPFSIFRTYWELWMMVIFCVVLIVYPIESAFEFDNIPDLQDLSLLVTILDFICILDIILTFLTGYGISSTKEVVLDPGKIARNYLVGMHFYLDLLSSLPIELFHYCFQNMFSNDTWRAVSTVELLKIFRFRTFIVYMRRSADMWQVNVLVYLTIRYTTILFLVIHWTACLHYAIPNIILILTGHLDEKSWIILSGINKLESHFDRYVRCVFRACCYLLCINHGVHEVFATEDIFLGIITFIVGYLFLSLLLVLSLQIVSSVLSAETKYQEIINQVTEYMGYKQLPLNMQKRLISYYEYRFQKSYFREDVISATLSERLRREINVYCYRRLVDSVSIFKDMPQHIVVDIVNSLKAEIFLPNDIIVKAGTIGECMYFLASGTVCVVTPTGKEVCHLYDGAYFGEIALLMKDQKRIANVIAIEICEVYRLDRKNFKTCFVNNTELYKKIEKIAQERREKTLILEELHKKYILALEQTSVWNFPLD</sequence>
<accession>A0A8K0FZL7</accession>
<dbReference type="PANTHER" id="PTHR45689:SF14">
    <property type="entry name" value="CYCLIC NUCLEOTIDE-GATED CATION CHANNEL SUBUNIT A-LIKE PROTEIN"/>
    <property type="match status" value="1"/>
</dbReference>
<evidence type="ECO:0000256" key="1">
    <source>
        <dbReference type="SAM" id="Phobius"/>
    </source>
</evidence>
<dbReference type="GO" id="GO:0098855">
    <property type="term" value="C:HCN channel complex"/>
    <property type="evidence" value="ECO:0007669"/>
    <property type="project" value="TreeGrafter"/>
</dbReference>
<keyword evidence="1" id="KW-0472">Membrane</keyword>
<dbReference type="SUPFAM" id="SSF51206">
    <property type="entry name" value="cAMP-binding domain-like"/>
    <property type="match status" value="1"/>
</dbReference>
<dbReference type="OrthoDB" id="2021138at2759"/>
<dbReference type="InterPro" id="IPR014710">
    <property type="entry name" value="RmlC-like_jellyroll"/>
</dbReference>
<organism evidence="3 4">
    <name type="scientific">Ignelater luminosus</name>
    <name type="common">Cucubano</name>
    <name type="synonym">Pyrophorus luminosus</name>
    <dbReference type="NCBI Taxonomy" id="2038154"/>
    <lineage>
        <taxon>Eukaryota</taxon>
        <taxon>Metazoa</taxon>
        <taxon>Ecdysozoa</taxon>
        <taxon>Arthropoda</taxon>
        <taxon>Hexapoda</taxon>
        <taxon>Insecta</taxon>
        <taxon>Pterygota</taxon>
        <taxon>Neoptera</taxon>
        <taxon>Endopterygota</taxon>
        <taxon>Coleoptera</taxon>
        <taxon>Polyphaga</taxon>
        <taxon>Elateriformia</taxon>
        <taxon>Elateroidea</taxon>
        <taxon>Elateridae</taxon>
        <taxon>Agrypninae</taxon>
        <taxon>Pyrophorini</taxon>
        <taxon>Ignelater</taxon>
    </lineage>
</organism>
<dbReference type="PROSITE" id="PS50042">
    <property type="entry name" value="CNMP_BINDING_3"/>
    <property type="match status" value="1"/>
</dbReference>
<keyword evidence="4" id="KW-1185">Reference proteome</keyword>
<dbReference type="SUPFAM" id="SSF81324">
    <property type="entry name" value="Voltage-gated potassium channels"/>
    <property type="match status" value="1"/>
</dbReference>
<feature type="transmembrane region" description="Helical" evidence="1">
    <location>
        <begin position="221"/>
        <end position="247"/>
    </location>
</feature>
<dbReference type="InterPro" id="IPR000595">
    <property type="entry name" value="cNMP-bd_dom"/>
</dbReference>
<comment type="caution">
    <text evidence="3">The sequence shown here is derived from an EMBL/GenBank/DDBJ whole genome shotgun (WGS) entry which is preliminary data.</text>
</comment>
<dbReference type="Pfam" id="PF00027">
    <property type="entry name" value="cNMP_binding"/>
    <property type="match status" value="1"/>
</dbReference>
<name>A0A8K0FZL7_IGNLU</name>
<keyword evidence="1" id="KW-1133">Transmembrane helix</keyword>
<dbReference type="AlphaFoldDB" id="A0A8K0FZL7"/>
<gene>
    <name evidence="3" type="ORF">ILUMI_23435</name>
</gene>
<dbReference type="EMBL" id="VTPC01090590">
    <property type="protein sequence ID" value="KAF2882702.1"/>
    <property type="molecule type" value="Genomic_DNA"/>
</dbReference>
<dbReference type="GO" id="GO:0003254">
    <property type="term" value="P:regulation of membrane depolarization"/>
    <property type="evidence" value="ECO:0007669"/>
    <property type="project" value="TreeGrafter"/>
</dbReference>
<dbReference type="Gene3D" id="2.60.120.10">
    <property type="entry name" value="Jelly Rolls"/>
    <property type="match status" value="1"/>
</dbReference>
<dbReference type="PANTHER" id="PTHR45689">
    <property type="entry name" value="I[[H]] CHANNEL, ISOFORM E"/>
    <property type="match status" value="1"/>
</dbReference>
<feature type="domain" description="Cyclic nucleotide-binding" evidence="2">
    <location>
        <begin position="409"/>
        <end position="526"/>
    </location>
</feature>
<evidence type="ECO:0000313" key="4">
    <source>
        <dbReference type="Proteomes" id="UP000801492"/>
    </source>
</evidence>
<dbReference type="GO" id="GO:0005249">
    <property type="term" value="F:voltage-gated potassium channel activity"/>
    <property type="evidence" value="ECO:0007669"/>
    <property type="project" value="TreeGrafter"/>
</dbReference>
<feature type="transmembrane region" description="Helical" evidence="1">
    <location>
        <begin position="306"/>
        <end position="326"/>
    </location>
</feature>
<protein>
    <recommendedName>
        <fullName evidence="2">Cyclic nucleotide-binding domain-containing protein</fullName>
    </recommendedName>
</protein>